<reference evidence="2" key="2">
    <citation type="journal article" date="2014" name="BMC Genomics">
        <title>A genomic perspective to assessing quality of mass-reared SIT flies used in Mediterranean fruit fly (Ceratitis capitata) eradication in California.</title>
        <authorList>
            <person name="Calla B."/>
            <person name="Hall B."/>
            <person name="Hou S."/>
            <person name="Geib S.M."/>
        </authorList>
    </citation>
    <scope>NUCLEOTIDE SEQUENCE</scope>
</reference>
<organism evidence="2">
    <name type="scientific">Ceratitis capitata</name>
    <name type="common">Mediterranean fruit fly</name>
    <name type="synonym">Tephritis capitata</name>
    <dbReference type="NCBI Taxonomy" id="7213"/>
    <lineage>
        <taxon>Eukaryota</taxon>
        <taxon>Metazoa</taxon>
        <taxon>Ecdysozoa</taxon>
        <taxon>Arthropoda</taxon>
        <taxon>Hexapoda</taxon>
        <taxon>Insecta</taxon>
        <taxon>Pterygota</taxon>
        <taxon>Neoptera</taxon>
        <taxon>Endopterygota</taxon>
        <taxon>Diptera</taxon>
        <taxon>Brachycera</taxon>
        <taxon>Muscomorpha</taxon>
        <taxon>Tephritoidea</taxon>
        <taxon>Tephritidae</taxon>
        <taxon>Ceratitis</taxon>
        <taxon>Ceratitis</taxon>
    </lineage>
</organism>
<dbReference type="EMBL" id="GAMC01018732">
    <property type="protein sequence ID" value="JAB87823.1"/>
    <property type="molecule type" value="mRNA"/>
</dbReference>
<evidence type="ECO:0000313" key="2">
    <source>
        <dbReference type="EMBL" id="JAB87824.1"/>
    </source>
</evidence>
<sequence>MPTIFHKNLYNFNLNFGEIFTISRSRHLNLPAMKEQIAQQQQHQQQQQQQYQQQQSTDNTTTTATHTESAHQQMSAQRGEWTRTIAKVSVALLLISSLAIGANCQSKSHIVRLIDI</sequence>
<reference evidence="2" key="1">
    <citation type="submission" date="2013-07" db="EMBL/GenBank/DDBJ databases">
        <authorList>
            <person name="Geib S."/>
        </authorList>
    </citation>
    <scope>NUCLEOTIDE SEQUENCE</scope>
</reference>
<accession>W8BDH0</accession>
<proteinExistence type="evidence at transcript level"/>
<name>W8BDH0_CERCA</name>
<dbReference type="OrthoDB" id="406096at2759"/>
<dbReference type="AlphaFoldDB" id="W8BDH0"/>
<feature type="compositionally biased region" description="Low complexity" evidence="1">
    <location>
        <begin position="36"/>
        <end position="73"/>
    </location>
</feature>
<protein>
    <submittedName>
        <fullName evidence="2">Uncharacterized protein</fullName>
    </submittedName>
</protein>
<dbReference type="EMBL" id="GAMC01018731">
    <property type="protein sequence ID" value="JAB87824.1"/>
    <property type="molecule type" value="mRNA"/>
</dbReference>
<feature type="region of interest" description="Disordered" evidence="1">
    <location>
        <begin position="35"/>
        <end position="79"/>
    </location>
</feature>
<evidence type="ECO:0000256" key="1">
    <source>
        <dbReference type="SAM" id="MobiDB-lite"/>
    </source>
</evidence>